<reference evidence="3 4" key="1">
    <citation type="submission" date="2023-07" db="EMBL/GenBank/DDBJ databases">
        <title>Sequencing the genomes of 1000 actinobacteria strains.</title>
        <authorList>
            <person name="Klenk H.-P."/>
        </authorList>
    </citation>
    <scope>NUCLEOTIDE SEQUENCE [LARGE SCALE GENOMIC DNA]</scope>
    <source>
        <strain evidence="3 4">DSM 44109</strain>
    </source>
</reference>
<comment type="caution">
    <text evidence="3">The sequence shown here is derived from an EMBL/GenBank/DDBJ whole genome shotgun (WGS) entry which is preliminary data.</text>
</comment>
<dbReference type="Pfam" id="PF05425">
    <property type="entry name" value="CopD"/>
    <property type="match status" value="1"/>
</dbReference>
<evidence type="ECO:0000313" key="4">
    <source>
        <dbReference type="Proteomes" id="UP001230426"/>
    </source>
</evidence>
<evidence type="ECO:0000313" key="3">
    <source>
        <dbReference type="EMBL" id="MDP9867845.1"/>
    </source>
</evidence>
<feature type="domain" description="Copper resistance protein D" evidence="2">
    <location>
        <begin position="4"/>
        <end position="70"/>
    </location>
</feature>
<keyword evidence="4" id="KW-1185">Reference proteome</keyword>
<dbReference type="InterPro" id="IPR008457">
    <property type="entry name" value="Cu-R_CopD_dom"/>
</dbReference>
<accession>A0ABT9RHL3</accession>
<dbReference type="Proteomes" id="UP001230426">
    <property type="component" value="Unassembled WGS sequence"/>
</dbReference>
<keyword evidence="1" id="KW-0812">Transmembrane</keyword>
<feature type="transmembrane region" description="Helical" evidence="1">
    <location>
        <begin position="49"/>
        <end position="70"/>
    </location>
</feature>
<feature type="transmembrane region" description="Helical" evidence="1">
    <location>
        <begin position="12"/>
        <end position="29"/>
    </location>
</feature>
<evidence type="ECO:0000256" key="1">
    <source>
        <dbReference type="SAM" id="Phobius"/>
    </source>
</evidence>
<gene>
    <name evidence="3" type="ORF">J2S55_007111</name>
</gene>
<dbReference type="EMBL" id="JAUSRB010000002">
    <property type="protein sequence ID" value="MDP9867845.1"/>
    <property type="molecule type" value="Genomic_DNA"/>
</dbReference>
<keyword evidence="1" id="KW-1133">Transmembrane helix</keyword>
<protein>
    <submittedName>
        <fullName evidence="3">Copper export protein</fullName>
    </submittedName>
</protein>
<keyword evidence="1" id="KW-0472">Membrane</keyword>
<dbReference type="RefSeq" id="WP_306869932.1">
    <property type="nucleotide sequence ID" value="NZ_JAUSRB010000002.1"/>
</dbReference>
<name>A0ABT9RHL3_9ACTN</name>
<sequence>MTDVGQVFSSAYGWLLCAKTAAFIALGVLGRLHRRRTVADLRQNRPRSFLRLALAEVAIMAVVIGLAVALSRTAPPVTAAATDPVRDLLGYVLPPEITLPRLAVA</sequence>
<evidence type="ECO:0000259" key="2">
    <source>
        <dbReference type="Pfam" id="PF05425"/>
    </source>
</evidence>
<proteinExistence type="predicted"/>
<organism evidence="3 4">
    <name type="scientific">Streptosporangium brasiliense</name>
    <dbReference type="NCBI Taxonomy" id="47480"/>
    <lineage>
        <taxon>Bacteria</taxon>
        <taxon>Bacillati</taxon>
        <taxon>Actinomycetota</taxon>
        <taxon>Actinomycetes</taxon>
        <taxon>Streptosporangiales</taxon>
        <taxon>Streptosporangiaceae</taxon>
        <taxon>Streptosporangium</taxon>
    </lineage>
</organism>